<protein>
    <submittedName>
        <fullName evidence="3">Uncharacterized protein DUF3530</fullName>
    </submittedName>
</protein>
<feature type="compositionally biased region" description="Polar residues" evidence="1">
    <location>
        <begin position="138"/>
        <end position="147"/>
    </location>
</feature>
<feature type="compositionally biased region" description="Low complexity" evidence="1">
    <location>
        <begin position="114"/>
        <end position="132"/>
    </location>
</feature>
<sequence>MLKRLLVLACLISAPASSAADLPRYSAGSDTPQAYILQQLGGSHELIDVNVEGDQFRLLYRPAMTPKPLGAVLLLPDPGSGNSWLEQVRALMAYLPEHGWTVIAVEPPELPSNQTPQRTAQTTGTATATNLTVDENTDPSSNATPPAMSFAQQMQQRLQEAHNTLVRRAPDLRQRIITGMGRSAVWSAAWAQGKDDGVNLLLIDPRPSPETEQSLEALLPLTGRRTLIDLYHAPLPGYPNAEPDARQRRLLAQRASLKHYHQSRLPGAFRGWQADMPWLTRHVRGLLERIILDDSRKLRGKKTETPSLPVQTSPGSKPISASREPT</sequence>
<feature type="compositionally biased region" description="Polar residues" evidence="1">
    <location>
        <begin position="305"/>
        <end position="315"/>
    </location>
</feature>
<dbReference type="AlphaFoldDB" id="A0A2P8EYL5"/>
<dbReference type="InterPro" id="IPR022529">
    <property type="entry name" value="DUF3530"/>
</dbReference>
<dbReference type="Proteomes" id="UP000242133">
    <property type="component" value="Unassembled WGS sequence"/>
</dbReference>
<evidence type="ECO:0000313" key="3">
    <source>
        <dbReference type="EMBL" id="PSL14564.1"/>
    </source>
</evidence>
<evidence type="ECO:0000256" key="1">
    <source>
        <dbReference type="SAM" id="MobiDB-lite"/>
    </source>
</evidence>
<dbReference type="Pfam" id="PF12048">
    <property type="entry name" value="DUF3530"/>
    <property type="match status" value="1"/>
</dbReference>
<organism evidence="3 4">
    <name type="scientific">Marinobacterium halophilum</name>
    <dbReference type="NCBI Taxonomy" id="267374"/>
    <lineage>
        <taxon>Bacteria</taxon>
        <taxon>Pseudomonadati</taxon>
        <taxon>Pseudomonadota</taxon>
        <taxon>Gammaproteobacteria</taxon>
        <taxon>Oceanospirillales</taxon>
        <taxon>Oceanospirillaceae</taxon>
        <taxon>Marinobacterium</taxon>
    </lineage>
</organism>
<dbReference type="SUPFAM" id="SSF53474">
    <property type="entry name" value="alpha/beta-Hydrolases"/>
    <property type="match status" value="1"/>
</dbReference>
<proteinExistence type="predicted"/>
<evidence type="ECO:0000256" key="2">
    <source>
        <dbReference type="SAM" id="SignalP"/>
    </source>
</evidence>
<feature type="chain" id="PRO_5015180314" evidence="2">
    <location>
        <begin position="20"/>
        <end position="326"/>
    </location>
</feature>
<dbReference type="EMBL" id="PYGI01000007">
    <property type="protein sequence ID" value="PSL14564.1"/>
    <property type="molecule type" value="Genomic_DNA"/>
</dbReference>
<dbReference type="RefSeq" id="WP_106591213.1">
    <property type="nucleotide sequence ID" value="NZ_PYGI01000007.1"/>
</dbReference>
<reference evidence="3 4" key="1">
    <citation type="submission" date="2018-03" db="EMBL/GenBank/DDBJ databases">
        <title>Genomic Encyclopedia of Archaeal and Bacterial Type Strains, Phase II (KMG-II): from individual species to whole genera.</title>
        <authorList>
            <person name="Goeker M."/>
        </authorList>
    </citation>
    <scope>NUCLEOTIDE SEQUENCE [LARGE SCALE GENOMIC DNA]</scope>
    <source>
        <strain evidence="3 4">DSM 17586</strain>
    </source>
</reference>
<comment type="caution">
    <text evidence="3">The sequence shown here is derived from an EMBL/GenBank/DDBJ whole genome shotgun (WGS) entry which is preliminary data.</text>
</comment>
<feature type="region of interest" description="Disordered" evidence="1">
    <location>
        <begin position="107"/>
        <end position="147"/>
    </location>
</feature>
<gene>
    <name evidence="3" type="ORF">CLV44_10715</name>
</gene>
<name>A0A2P8EYL5_9GAMM</name>
<dbReference type="Gene3D" id="3.40.50.1820">
    <property type="entry name" value="alpha/beta hydrolase"/>
    <property type="match status" value="1"/>
</dbReference>
<evidence type="ECO:0000313" key="4">
    <source>
        <dbReference type="Proteomes" id="UP000242133"/>
    </source>
</evidence>
<accession>A0A2P8EYL5</accession>
<feature type="signal peptide" evidence="2">
    <location>
        <begin position="1"/>
        <end position="19"/>
    </location>
</feature>
<keyword evidence="2" id="KW-0732">Signal</keyword>
<feature type="region of interest" description="Disordered" evidence="1">
    <location>
        <begin position="297"/>
        <end position="326"/>
    </location>
</feature>
<keyword evidence="4" id="KW-1185">Reference proteome</keyword>
<dbReference type="OrthoDB" id="6115145at2"/>
<dbReference type="InterPro" id="IPR029058">
    <property type="entry name" value="AB_hydrolase_fold"/>
</dbReference>